<dbReference type="InterPro" id="IPR027417">
    <property type="entry name" value="P-loop_NTPase"/>
</dbReference>
<dbReference type="PROSITE" id="PS50893">
    <property type="entry name" value="ABC_TRANSPORTER_2"/>
    <property type="match status" value="1"/>
</dbReference>
<keyword evidence="6 7" id="KW-0472">Membrane</keyword>
<comment type="subcellular location">
    <subcellularLocation>
        <location evidence="1">Cell membrane</location>
        <topology evidence="1">Multi-pass membrane protein</topology>
    </subcellularLocation>
</comment>
<evidence type="ECO:0000259" key="8">
    <source>
        <dbReference type="PROSITE" id="PS50893"/>
    </source>
</evidence>
<dbReference type="GO" id="GO:0005524">
    <property type="term" value="F:ATP binding"/>
    <property type="evidence" value="ECO:0007669"/>
    <property type="project" value="UniProtKB-KW"/>
</dbReference>
<dbReference type="EMBL" id="FRAC01000009">
    <property type="protein sequence ID" value="SHK10498.1"/>
    <property type="molecule type" value="Genomic_DNA"/>
</dbReference>
<dbReference type="PROSITE" id="PS50929">
    <property type="entry name" value="ABC_TM1F"/>
    <property type="match status" value="1"/>
</dbReference>
<evidence type="ECO:0000259" key="9">
    <source>
        <dbReference type="PROSITE" id="PS50929"/>
    </source>
</evidence>
<evidence type="ECO:0000256" key="4">
    <source>
        <dbReference type="ARBA" id="ARBA00022840"/>
    </source>
</evidence>
<dbReference type="InterPro" id="IPR017871">
    <property type="entry name" value="ABC_transporter-like_CS"/>
</dbReference>
<feature type="transmembrane region" description="Helical" evidence="7">
    <location>
        <begin position="162"/>
        <end position="179"/>
    </location>
</feature>
<keyword evidence="4 10" id="KW-0067">ATP-binding</keyword>
<feature type="transmembrane region" description="Helical" evidence="7">
    <location>
        <begin position="21"/>
        <end position="48"/>
    </location>
</feature>
<dbReference type="Gene3D" id="1.20.1560.10">
    <property type="entry name" value="ABC transporter type 1, transmembrane domain"/>
    <property type="match status" value="1"/>
</dbReference>
<dbReference type="STRING" id="1121322.SAMN02745136_01701"/>
<dbReference type="InterPro" id="IPR003439">
    <property type="entry name" value="ABC_transporter-like_ATP-bd"/>
</dbReference>
<dbReference type="SMART" id="SM00382">
    <property type="entry name" value="AAA"/>
    <property type="match status" value="1"/>
</dbReference>
<evidence type="ECO:0000256" key="2">
    <source>
        <dbReference type="ARBA" id="ARBA00022692"/>
    </source>
</evidence>
<evidence type="ECO:0000256" key="5">
    <source>
        <dbReference type="ARBA" id="ARBA00022989"/>
    </source>
</evidence>
<feature type="transmembrane region" description="Helical" evidence="7">
    <location>
        <begin position="60"/>
        <end position="84"/>
    </location>
</feature>
<dbReference type="CDD" id="cd07346">
    <property type="entry name" value="ABC_6TM_exporters"/>
    <property type="match status" value="1"/>
</dbReference>
<evidence type="ECO:0000256" key="3">
    <source>
        <dbReference type="ARBA" id="ARBA00022741"/>
    </source>
</evidence>
<feature type="domain" description="ABC transmembrane type-1" evidence="9">
    <location>
        <begin position="24"/>
        <end position="306"/>
    </location>
</feature>
<dbReference type="Proteomes" id="UP000184386">
    <property type="component" value="Unassembled WGS sequence"/>
</dbReference>
<evidence type="ECO:0000256" key="7">
    <source>
        <dbReference type="SAM" id="Phobius"/>
    </source>
</evidence>
<dbReference type="Gene3D" id="3.40.50.300">
    <property type="entry name" value="P-loop containing nucleotide triphosphate hydrolases"/>
    <property type="match status" value="1"/>
</dbReference>
<dbReference type="GO" id="GO:0015421">
    <property type="term" value="F:ABC-type oligopeptide transporter activity"/>
    <property type="evidence" value="ECO:0007669"/>
    <property type="project" value="TreeGrafter"/>
</dbReference>
<dbReference type="InterPro" id="IPR003593">
    <property type="entry name" value="AAA+_ATPase"/>
</dbReference>
<dbReference type="InterPro" id="IPR011527">
    <property type="entry name" value="ABC1_TM_dom"/>
</dbReference>
<dbReference type="InterPro" id="IPR039421">
    <property type="entry name" value="Type_1_exporter"/>
</dbReference>
<keyword evidence="3" id="KW-0547">Nucleotide-binding</keyword>
<gene>
    <name evidence="10" type="ORF">SAMN02745136_01701</name>
</gene>
<accession>A0A1M6PRK6</accession>
<organism evidence="10 11">
    <name type="scientific">Anaerocolumna jejuensis DSM 15929</name>
    <dbReference type="NCBI Taxonomy" id="1121322"/>
    <lineage>
        <taxon>Bacteria</taxon>
        <taxon>Bacillati</taxon>
        <taxon>Bacillota</taxon>
        <taxon>Clostridia</taxon>
        <taxon>Lachnospirales</taxon>
        <taxon>Lachnospiraceae</taxon>
        <taxon>Anaerocolumna</taxon>
    </lineage>
</organism>
<dbReference type="AlphaFoldDB" id="A0A1M6PRK6"/>
<sequence>MKLSIKKYGALLAKYMKNSKLSLFLLALILGGSIGLQLVNPMLISFFIDGIGANKPMNDLIKAAVLFIIAAFTQQLLAIASTYLSQNIGWRTTNTLRRDMVKHCLSLDMNYFKEHPSGELVERIDGDVTALFNFFSKLFISFANNVLLMVGIILVLAFKSPLIGLAFTLFLVLAFSILGRTQKDAVDNFGKDREITTKFYGFLGEHLDCTEEIKVNGAGSYCLERFMELLRKWLPIRLKAHLSGYKIWITLSGLFGMGDIMIFALGGYLWYKGNITLGLVYLMINYFQLLENPLDQLREQLMDIQKATASIIRIEELLKLTSSIKDDGTASLGEEEELSLSFEEVSFSYEKEIPVLQNITFDLGAGKVLGILGHTGCGKTTLARLVVRFYEPDSGNIYLNGKKQQDILLKDIRKSIAYVTQEVQLFHASVRDNITFFNPGIPDELIISTICRMGLKDWYENLKEGLDTVLVPGGGMSSGEAQLLTLVRVFLRNPRLIILDEASARLDPVTERFLENALSTLIEGRACIIIAHRLSTVQRADNILILDKGRMLEYGQREELLKNKNSRLNELLSFGIEEVLV</sequence>
<dbReference type="GO" id="GO:0016887">
    <property type="term" value="F:ATP hydrolysis activity"/>
    <property type="evidence" value="ECO:0007669"/>
    <property type="project" value="InterPro"/>
</dbReference>
<dbReference type="Pfam" id="PF00664">
    <property type="entry name" value="ABC_membrane"/>
    <property type="match status" value="1"/>
</dbReference>
<dbReference type="InterPro" id="IPR036640">
    <property type="entry name" value="ABC1_TM_sf"/>
</dbReference>
<evidence type="ECO:0000313" key="10">
    <source>
        <dbReference type="EMBL" id="SHK10498.1"/>
    </source>
</evidence>
<dbReference type="GO" id="GO:0005886">
    <property type="term" value="C:plasma membrane"/>
    <property type="evidence" value="ECO:0007669"/>
    <property type="project" value="UniProtKB-SubCell"/>
</dbReference>
<proteinExistence type="predicted"/>
<feature type="transmembrane region" description="Helical" evidence="7">
    <location>
        <begin position="247"/>
        <end position="271"/>
    </location>
</feature>
<feature type="transmembrane region" description="Helical" evidence="7">
    <location>
        <begin position="138"/>
        <end position="156"/>
    </location>
</feature>
<keyword evidence="2 7" id="KW-0812">Transmembrane</keyword>
<name>A0A1M6PRK6_9FIRM</name>
<evidence type="ECO:0000256" key="1">
    <source>
        <dbReference type="ARBA" id="ARBA00004651"/>
    </source>
</evidence>
<dbReference type="SUPFAM" id="SSF52540">
    <property type="entry name" value="P-loop containing nucleoside triphosphate hydrolases"/>
    <property type="match status" value="1"/>
</dbReference>
<reference evidence="10 11" key="1">
    <citation type="submission" date="2016-11" db="EMBL/GenBank/DDBJ databases">
        <authorList>
            <person name="Jaros S."/>
            <person name="Januszkiewicz K."/>
            <person name="Wedrychowicz H."/>
        </authorList>
    </citation>
    <scope>NUCLEOTIDE SEQUENCE [LARGE SCALE GENOMIC DNA]</scope>
    <source>
        <strain evidence="10 11">DSM 15929</strain>
    </source>
</reference>
<dbReference type="PROSITE" id="PS00211">
    <property type="entry name" value="ABC_TRANSPORTER_1"/>
    <property type="match status" value="1"/>
</dbReference>
<evidence type="ECO:0000313" key="11">
    <source>
        <dbReference type="Proteomes" id="UP000184386"/>
    </source>
</evidence>
<dbReference type="Pfam" id="PF00005">
    <property type="entry name" value="ABC_tran"/>
    <property type="match status" value="1"/>
</dbReference>
<dbReference type="SUPFAM" id="SSF90123">
    <property type="entry name" value="ABC transporter transmembrane region"/>
    <property type="match status" value="1"/>
</dbReference>
<protein>
    <submittedName>
        <fullName evidence="10">ATP-binding cassette, subfamily B</fullName>
    </submittedName>
</protein>
<dbReference type="PANTHER" id="PTHR43394">
    <property type="entry name" value="ATP-DEPENDENT PERMEASE MDL1, MITOCHONDRIAL"/>
    <property type="match status" value="1"/>
</dbReference>
<dbReference type="PANTHER" id="PTHR43394:SF1">
    <property type="entry name" value="ATP-BINDING CASSETTE SUB-FAMILY B MEMBER 10, MITOCHONDRIAL"/>
    <property type="match status" value="1"/>
</dbReference>
<keyword evidence="11" id="KW-1185">Reference proteome</keyword>
<keyword evidence="5 7" id="KW-1133">Transmembrane helix</keyword>
<dbReference type="RefSeq" id="WP_073275209.1">
    <property type="nucleotide sequence ID" value="NZ_FRAC01000009.1"/>
</dbReference>
<feature type="domain" description="ABC transporter" evidence="8">
    <location>
        <begin position="340"/>
        <end position="573"/>
    </location>
</feature>
<evidence type="ECO:0000256" key="6">
    <source>
        <dbReference type="ARBA" id="ARBA00023136"/>
    </source>
</evidence>